<sequence>MTMQNCVFAENVVKEIPEMARYIPNFITEQEEIQIIKHVNTVPLPKWTQLSNRRLQNWGGIPHPKGMIAEDIPGWLRIYMDKIISLNIFEKDKPPNHVLINEYLPGQGIMAHSDGPLFYPMVTTISCGTHTLLDFYKHNDIMEPQQLKLEFSLLLERRSLLILTGELYHDYLHAIAQTYSDTISKNIIKNLNMCAAEYNEGQIIERSTRVSLTIRHVPKTSKLKLKIG</sequence>
<evidence type="ECO:0000313" key="10">
    <source>
        <dbReference type="Proteomes" id="UP000694924"/>
    </source>
</evidence>
<evidence type="ECO:0000313" key="11">
    <source>
        <dbReference type="RefSeq" id="XP_015180807.1"/>
    </source>
</evidence>
<keyword evidence="4" id="KW-0479">Metal-binding</keyword>
<dbReference type="SUPFAM" id="SSF51197">
    <property type="entry name" value="Clavaminate synthase-like"/>
    <property type="match status" value="1"/>
</dbReference>
<comment type="subcellular location">
    <subcellularLocation>
        <location evidence="2">Nucleus</location>
    </subcellularLocation>
</comment>
<dbReference type="PROSITE" id="PS51471">
    <property type="entry name" value="FE2OG_OXY"/>
    <property type="match status" value="1"/>
</dbReference>
<dbReference type="Pfam" id="PF13532">
    <property type="entry name" value="2OG-FeII_Oxy_2"/>
    <property type="match status" value="1"/>
</dbReference>
<dbReference type="Proteomes" id="UP000694924">
    <property type="component" value="Unplaced"/>
</dbReference>
<evidence type="ECO:0000256" key="5">
    <source>
        <dbReference type="ARBA" id="ARBA00022964"/>
    </source>
</evidence>
<dbReference type="RefSeq" id="XP_015180807.1">
    <property type="nucleotide sequence ID" value="XM_015325321.1"/>
</dbReference>
<dbReference type="InterPro" id="IPR037151">
    <property type="entry name" value="AlkB-like_sf"/>
</dbReference>
<evidence type="ECO:0000256" key="7">
    <source>
        <dbReference type="ARBA" id="ARBA00023004"/>
    </source>
</evidence>
<evidence type="ECO:0000256" key="3">
    <source>
        <dbReference type="ARBA" id="ARBA00007879"/>
    </source>
</evidence>
<dbReference type="Gene3D" id="2.60.120.590">
    <property type="entry name" value="Alpha-ketoglutarate-dependent dioxygenase AlkB-like"/>
    <property type="match status" value="1"/>
</dbReference>
<protein>
    <submittedName>
        <fullName evidence="11">Alpha-ketoglutarate-dependent dioxygenase alkB homolog 6 isoform X1</fullName>
    </submittedName>
</protein>
<keyword evidence="5 11" id="KW-0223">Dioxygenase</keyword>
<evidence type="ECO:0000256" key="4">
    <source>
        <dbReference type="ARBA" id="ARBA00022723"/>
    </source>
</evidence>
<dbReference type="GeneID" id="107068665"/>
<accession>A0ABM1IKS0</accession>
<dbReference type="PANTHER" id="PTHR46030">
    <property type="entry name" value="ALPHA-KETOGLUTARATE-DEPENDENT DIOXYGENASE ALKB HOMOLOG 6"/>
    <property type="match status" value="1"/>
</dbReference>
<name>A0ABM1IKS0_POLDO</name>
<keyword evidence="10" id="KW-1185">Reference proteome</keyword>
<keyword evidence="6" id="KW-0560">Oxidoreductase</keyword>
<evidence type="ECO:0000256" key="2">
    <source>
        <dbReference type="ARBA" id="ARBA00004123"/>
    </source>
</evidence>
<evidence type="ECO:0000256" key="6">
    <source>
        <dbReference type="ARBA" id="ARBA00023002"/>
    </source>
</evidence>
<evidence type="ECO:0000256" key="8">
    <source>
        <dbReference type="ARBA" id="ARBA00023242"/>
    </source>
</evidence>
<evidence type="ECO:0000256" key="1">
    <source>
        <dbReference type="ARBA" id="ARBA00001954"/>
    </source>
</evidence>
<proteinExistence type="inferred from homology"/>
<reference evidence="11" key="1">
    <citation type="submission" date="2025-08" db="UniProtKB">
        <authorList>
            <consortium name="RefSeq"/>
        </authorList>
    </citation>
    <scope>IDENTIFICATION</scope>
    <source>
        <tissue evidence="11">Whole body</tissue>
    </source>
</reference>
<dbReference type="InterPro" id="IPR005123">
    <property type="entry name" value="Oxoglu/Fe-dep_dioxygenase_dom"/>
</dbReference>
<dbReference type="InterPro" id="IPR027450">
    <property type="entry name" value="AlkB-like"/>
</dbReference>
<dbReference type="InterPro" id="IPR032862">
    <property type="entry name" value="ALKBH6"/>
</dbReference>
<organism evidence="10 11">
    <name type="scientific">Polistes dominula</name>
    <name type="common">European paper wasp</name>
    <name type="synonym">Vespa dominula</name>
    <dbReference type="NCBI Taxonomy" id="743375"/>
    <lineage>
        <taxon>Eukaryota</taxon>
        <taxon>Metazoa</taxon>
        <taxon>Ecdysozoa</taxon>
        <taxon>Arthropoda</taxon>
        <taxon>Hexapoda</taxon>
        <taxon>Insecta</taxon>
        <taxon>Pterygota</taxon>
        <taxon>Neoptera</taxon>
        <taxon>Endopterygota</taxon>
        <taxon>Hymenoptera</taxon>
        <taxon>Apocrita</taxon>
        <taxon>Aculeata</taxon>
        <taxon>Vespoidea</taxon>
        <taxon>Vespidae</taxon>
        <taxon>Polistinae</taxon>
        <taxon>Polistini</taxon>
        <taxon>Polistes</taxon>
    </lineage>
</organism>
<feature type="domain" description="Fe2OG dioxygenase" evidence="9">
    <location>
        <begin position="94"/>
        <end position="218"/>
    </location>
</feature>
<gene>
    <name evidence="11" type="primary">LOC107068665</name>
</gene>
<comment type="cofactor">
    <cofactor evidence="1">
        <name>Fe(2+)</name>
        <dbReference type="ChEBI" id="CHEBI:29033"/>
    </cofactor>
</comment>
<dbReference type="PANTHER" id="PTHR46030:SF1">
    <property type="entry name" value="ALPHA-KETOGLUTARATE-DEPENDENT DIOXYGENASE ALKB HOMOLOG 6"/>
    <property type="match status" value="1"/>
</dbReference>
<evidence type="ECO:0000259" key="9">
    <source>
        <dbReference type="PROSITE" id="PS51471"/>
    </source>
</evidence>
<comment type="similarity">
    <text evidence="3">Belongs to the alkB family.</text>
</comment>
<keyword evidence="8" id="KW-0539">Nucleus</keyword>
<keyword evidence="7" id="KW-0408">Iron</keyword>
<dbReference type="GO" id="GO:0051213">
    <property type="term" value="F:dioxygenase activity"/>
    <property type="evidence" value="ECO:0007669"/>
    <property type="project" value="UniProtKB-KW"/>
</dbReference>